<comment type="similarity">
    <text evidence="3">Belongs to the KTI12 family.</text>
</comment>
<evidence type="ECO:0000259" key="4">
    <source>
        <dbReference type="SMART" id="SM00256"/>
    </source>
</evidence>
<dbReference type="STRING" id="180088.A0A1J8PIU8"/>
<feature type="domain" description="F-box" evidence="4">
    <location>
        <begin position="30"/>
        <end position="70"/>
    </location>
</feature>
<name>A0A1J8PIU8_9AGAM</name>
<comment type="caution">
    <text evidence="5">The sequence shown here is derived from an EMBL/GenBank/DDBJ whole genome shotgun (WGS) entry which is preliminary data.</text>
</comment>
<protein>
    <recommendedName>
        <fullName evidence="4">F-box domain-containing protein</fullName>
    </recommendedName>
</protein>
<dbReference type="InterPro" id="IPR027417">
    <property type="entry name" value="P-loop_NTPase"/>
</dbReference>
<organism evidence="5 6">
    <name type="scientific">Rhizopogon vesiculosus</name>
    <dbReference type="NCBI Taxonomy" id="180088"/>
    <lineage>
        <taxon>Eukaryota</taxon>
        <taxon>Fungi</taxon>
        <taxon>Dikarya</taxon>
        <taxon>Basidiomycota</taxon>
        <taxon>Agaricomycotina</taxon>
        <taxon>Agaricomycetes</taxon>
        <taxon>Agaricomycetidae</taxon>
        <taxon>Boletales</taxon>
        <taxon>Suillineae</taxon>
        <taxon>Rhizopogonaceae</taxon>
        <taxon>Rhizopogon</taxon>
    </lineage>
</organism>
<dbReference type="InterPro" id="IPR036047">
    <property type="entry name" value="F-box-like_dom_sf"/>
</dbReference>
<dbReference type="AlphaFoldDB" id="A0A1J8PIU8"/>
<proteinExistence type="inferred from homology"/>
<evidence type="ECO:0000256" key="2">
    <source>
        <dbReference type="ARBA" id="ARBA00022840"/>
    </source>
</evidence>
<dbReference type="SUPFAM" id="SSF81383">
    <property type="entry name" value="F-box domain"/>
    <property type="match status" value="1"/>
</dbReference>
<gene>
    <name evidence="5" type="ORF">AZE42_01741</name>
</gene>
<evidence type="ECO:0000313" key="6">
    <source>
        <dbReference type="Proteomes" id="UP000183567"/>
    </source>
</evidence>
<keyword evidence="2" id="KW-0067">ATP-binding</keyword>
<dbReference type="InterPro" id="IPR001810">
    <property type="entry name" value="F-box_dom"/>
</dbReference>
<dbReference type="InterPro" id="IPR013641">
    <property type="entry name" value="KTI12/PSTK"/>
</dbReference>
<dbReference type="Proteomes" id="UP000183567">
    <property type="component" value="Unassembled WGS sequence"/>
</dbReference>
<dbReference type="SMART" id="SM00256">
    <property type="entry name" value="FBOX"/>
    <property type="match status" value="1"/>
</dbReference>
<dbReference type="GO" id="GO:0005524">
    <property type="term" value="F:ATP binding"/>
    <property type="evidence" value="ECO:0007669"/>
    <property type="project" value="UniProtKB-KW"/>
</dbReference>
<evidence type="ECO:0000256" key="1">
    <source>
        <dbReference type="ARBA" id="ARBA00022741"/>
    </source>
</evidence>
<dbReference type="Gene3D" id="1.20.1280.50">
    <property type="match status" value="1"/>
</dbReference>
<dbReference type="CDD" id="cd09917">
    <property type="entry name" value="F-box_SF"/>
    <property type="match status" value="1"/>
</dbReference>
<accession>A0A1J8PIU8</accession>
<evidence type="ECO:0000256" key="3">
    <source>
        <dbReference type="ARBA" id="ARBA00025768"/>
    </source>
</evidence>
<evidence type="ECO:0000313" key="5">
    <source>
        <dbReference type="EMBL" id="OJA08869.1"/>
    </source>
</evidence>
<keyword evidence="6" id="KW-1185">Reference proteome</keyword>
<dbReference type="Gene3D" id="3.40.50.300">
    <property type="entry name" value="P-loop containing nucleotide triphosphate hydrolases"/>
    <property type="match status" value="1"/>
</dbReference>
<dbReference type="Pfam" id="PF08433">
    <property type="entry name" value="KTI12"/>
    <property type="match status" value="1"/>
</dbReference>
<reference evidence="5 6" key="1">
    <citation type="submission" date="2016-03" db="EMBL/GenBank/DDBJ databases">
        <title>Comparative genomics of the ectomycorrhizal sister species Rhizopogon vinicolor and Rhizopogon vesiculosus (Basidiomycota: Boletales) reveals a divergence of the mating type B locus.</title>
        <authorList>
            <person name="Mujic A.B."/>
            <person name="Kuo A."/>
            <person name="Tritt A."/>
            <person name="Lipzen A."/>
            <person name="Chen C."/>
            <person name="Johnson J."/>
            <person name="Sharma A."/>
            <person name="Barry K."/>
            <person name="Grigoriev I.V."/>
            <person name="Spatafora J.W."/>
        </authorList>
    </citation>
    <scope>NUCLEOTIDE SEQUENCE [LARGE SCALE GENOMIC DNA]</scope>
    <source>
        <strain evidence="5 6">AM-OR11-056</strain>
    </source>
</reference>
<sequence length="813" mass="90918">MLLPRSRSKGGAHNIQQWAKMKSKAGFLSLAEELKSHILSFLPWQDILRCASVCKALRHTYMSSSELQYITELGGQRLIPVLNTDSSDHISFSERLKLLRDQAQAWFKLDIGRIPFGTVSIPMYFLDSYVDVAMSVVNGHLCLWHEVDDCVAILPILPKPSQRSIKRHWSPGSLCVPTEGDVFMDPAQDLIAVAAFRYGSGEQVHVAIGTLNEDGVHPEAAGRVLIQSVMPKREDGVYGDVRLKLKCFGKYIAVQYCRTFESYNGSTCIWSLQIWDWRHSTTSNSVLHGRSRIESREVEFMRIDFCFLGNDRILVASHDLKLYSIEDMSKAPQLLTCFLLPVWAVRIECTPPIHDNSQLQTRAQQTVWASDPKHRLLSIVMEGGPNQDLLFVISTRIFANLDMFGEMRAIPWEYWGPLNARIFAHWEPVRIGIRGNRVLRALNVGDREFELHVMDFSPLAVKHRQGLGRVVREPSTVELRWGRKLTTYLPYVEALLYHPMALITISGFPSSGKSRRAAQIHDFLSSTLQSSISASSPQLKVKVISDDDVGVHRASYDDSLQEKTARATLFTAITRHIARDTILIVDAMNYIKGFRYQIYCKAREAGVRVATVYVLATPDQCSKWNDERSDGKIYKCATLDALIQRFEEPSSMVRWDAPLFTVAWDDPTPPLERIFDAVTTGIVKPPNVGTQITPKAPTDALRTLEHTSNALVSALMAAQAAGPIGGPITLTLDALEPNSNTSGNGSSVFGVRLTLPHRSLTLSELQRLKRQFVASRRKAVTLGSTEKGRVDWGEEGVGRAFAEFLEEGLGVGG</sequence>
<dbReference type="EMBL" id="LVVM01006152">
    <property type="protein sequence ID" value="OJA08869.1"/>
    <property type="molecule type" value="Genomic_DNA"/>
</dbReference>
<keyword evidence="1" id="KW-0547">Nucleotide-binding</keyword>
<dbReference type="SUPFAM" id="SSF52540">
    <property type="entry name" value="P-loop containing nucleoside triphosphate hydrolases"/>
    <property type="match status" value="1"/>
</dbReference>
<dbReference type="OrthoDB" id="9972657at2759"/>
<dbReference type="PANTHER" id="PTHR12435">
    <property type="match status" value="1"/>
</dbReference>